<reference evidence="2 3" key="1">
    <citation type="submission" date="2008-10" db="EMBL/GenBank/DDBJ databases">
        <title>Genome sequence of Bacillus cereus G9842.</title>
        <authorList>
            <person name="Dodson R.J."/>
            <person name="Durkin A.S."/>
            <person name="Rosovitz M.J."/>
            <person name="Rasko D.A."/>
            <person name="Hoffmaster A."/>
            <person name="Ravel J."/>
            <person name="Sutton G."/>
        </authorList>
    </citation>
    <scope>NUCLEOTIDE SEQUENCE [LARGE SCALE GENOMIC DNA]</scope>
    <source>
        <strain evidence="2 3">G9842</strain>
        <plasmid evidence="2 3">pG9842_209</plasmid>
    </source>
</reference>
<evidence type="ECO:0000313" key="2">
    <source>
        <dbReference type="EMBL" id="ACK98632.1"/>
    </source>
</evidence>
<name>B7IYZ6_BACC2</name>
<evidence type="ECO:0000313" key="3">
    <source>
        <dbReference type="Proteomes" id="UP000006744"/>
    </source>
</evidence>
<organism evidence="2 3">
    <name type="scientific">Bacillus cereus (strain G9842)</name>
    <dbReference type="NCBI Taxonomy" id="405531"/>
    <lineage>
        <taxon>Bacteria</taxon>
        <taxon>Bacillati</taxon>
        <taxon>Bacillota</taxon>
        <taxon>Bacilli</taxon>
        <taxon>Bacillales</taxon>
        <taxon>Bacillaceae</taxon>
        <taxon>Bacillus</taxon>
        <taxon>Bacillus cereus group</taxon>
    </lineage>
</organism>
<dbReference type="EMBL" id="CP001187">
    <property type="protein sequence ID" value="ACK98632.1"/>
    <property type="molecule type" value="Genomic_DNA"/>
</dbReference>
<sequence length="45" mass="4973">MKKYLLISGLCIVSCLVLNWLICNFDMGAKPMAPAQSSITEQVEI</sequence>
<keyword evidence="1" id="KW-0812">Transmembrane</keyword>
<keyword evidence="1" id="KW-1133">Transmembrane helix</keyword>
<dbReference type="HOGENOM" id="CLU_3195920_0_0_9"/>
<dbReference type="Proteomes" id="UP000006744">
    <property type="component" value="Plasmid pG9842_209"/>
</dbReference>
<gene>
    <name evidence="2" type="ordered locus">BCG9842_0206</name>
</gene>
<keyword evidence="2" id="KW-0614">Plasmid</keyword>
<dbReference type="AlphaFoldDB" id="B7IYZ6"/>
<accession>B7IYZ6</accession>
<evidence type="ECO:0000256" key="1">
    <source>
        <dbReference type="SAM" id="Phobius"/>
    </source>
</evidence>
<dbReference type="RefSeq" id="WP_000760386.1">
    <property type="nucleotide sequence ID" value="NC_011775.1"/>
</dbReference>
<protein>
    <submittedName>
        <fullName evidence="2">Uncharacterized protein</fullName>
    </submittedName>
</protein>
<geneLocation type="plasmid" evidence="2 3">
    <name>pG9842_209</name>
</geneLocation>
<dbReference type="KEGG" id="bcg:BCG9842_0206"/>
<proteinExistence type="predicted"/>
<keyword evidence="1" id="KW-0472">Membrane</keyword>
<feature type="transmembrane region" description="Helical" evidence="1">
    <location>
        <begin position="6"/>
        <end position="23"/>
    </location>
</feature>